<proteinExistence type="predicted"/>
<dbReference type="AlphaFoldDB" id="A0A699JP99"/>
<feature type="non-terminal residue" evidence="1">
    <location>
        <position position="70"/>
    </location>
</feature>
<sequence>MGLESCATWDRGQGNMGWSGEGVGTVPMGTSVRECRVREVEFRRENGLENCWGLLWGLWKWQKESLGFVK</sequence>
<gene>
    <name evidence="1" type="ORF">Tci_621044</name>
</gene>
<dbReference type="EMBL" id="BKCJ010433253">
    <property type="protein sequence ID" value="GFA49072.1"/>
    <property type="molecule type" value="Genomic_DNA"/>
</dbReference>
<reference evidence="1" key="1">
    <citation type="journal article" date="2019" name="Sci. Rep.">
        <title>Draft genome of Tanacetum cinerariifolium, the natural source of mosquito coil.</title>
        <authorList>
            <person name="Yamashiro T."/>
            <person name="Shiraishi A."/>
            <person name="Satake H."/>
            <person name="Nakayama K."/>
        </authorList>
    </citation>
    <scope>NUCLEOTIDE SEQUENCE</scope>
</reference>
<comment type="caution">
    <text evidence="1">The sequence shown here is derived from an EMBL/GenBank/DDBJ whole genome shotgun (WGS) entry which is preliminary data.</text>
</comment>
<organism evidence="1">
    <name type="scientific">Tanacetum cinerariifolium</name>
    <name type="common">Dalmatian daisy</name>
    <name type="synonym">Chrysanthemum cinerariifolium</name>
    <dbReference type="NCBI Taxonomy" id="118510"/>
    <lineage>
        <taxon>Eukaryota</taxon>
        <taxon>Viridiplantae</taxon>
        <taxon>Streptophyta</taxon>
        <taxon>Embryophyta</taxon>
        <taxon>Tracheophyta</taxon>
        <taxon>Spermatophyta</taxon>
        <taxon>Magnoliopsida</taxon>
        <taxon>eudicotyledons</taxon>
        <taxon>Gunneridae</taxon>
        <taxon>Pentapetalae</taxon>
        <taxon>asterids</taxon>
        <taxon>campanulids</taxon>
        <taxon>Asterales</taxon>
        <taxon>Asteraceae</taxon>
        <taxon>Asteroideae</taxon>
        <taxon>Anthemideae</taxon>
        <taxon>Anthemidinae</taxon>
        <taxon>Tanacetum</taxon>
    </lineage>
</organism>
<protein>
    <submittedName>
        <fullName evidence="1">Uncharacterized protein</fullName>
    </submittedName>
</protein>
<accession>A0A699JP99</accession>
<name>A0A699JP99_TANCI</name>
<evidence type="ECO:0000313" key="1">
    <source>
        <dbReference type="EMBL" id="GFA49072.1"/>
    </source>
</evidence>